<evidence type="ECO:0000313" key="4">
    <source>
        <dbReference type="Proteomes" id="UP000193738"/>
    </source>
</evidence>
<dbReference type="PANTHER" id="PTHR43884">
    <property type="entry name" value="ACYL-COA DEHYDROGENASE"/>
    <property type="match status" value="1"/>
</dbReference>
<dbReference type="Gene3D" id="1.20.140.10">
    <property type="entry name" value="Butyryl-CoA Dehydrogenase, subunit A, domain 3"/>
    <property type="match status" value="1"/>
</dbReference>
<evidence type="ECO:0000256" key="1">
    <source>
        <dbReference type="ARBA" id="ARBA00022630"/>
    </source>
</evidence>
<accession>A0A1X1W190</accession>
<dbReference type="AlphaFoldDB" id="A0A1X1W190"/>
<keyword evidence="1" id="KW-0285">Flavoprotein</keyword>
<dbReference type="GO" id="GO:0003995">
    <property type="term" value="F:acyl-CoA dehydrogenase activity"/>
    <property type="evidence" value="ECO:0007669"/>
    <property type="project" value="InterPro"/>
</dbReference>
<comment type="caution">
    <text evidence="3">The sequence shown here is derived from an EMBL/GenBank/DDBJ whole genome shotgun (WGS) entry which is preliminary data.</text>
</comment>
<dbReference type="PROSITE" id="PS00073">
    <property type="entry name" value="ACYL_COA_DH_2"/>
    <property type="match status" value="1"/>
</dbReference>
<dbReference type="InterPro" id="IPR036250">
    <property type="entry name" value="AcylCo_DH-like_C"/>
</dbReference>
<feature type="domain" description="Acyl-CoA dehydrogenase/oxidase C-terminal" evidence="2">
    <location>
        <begin position="226"/>
        <end position="346"/>
    </location>
</feature>
<dbReference type="SUPFAM" id="SSF47203">
    <property type="entry name" value="Acyl-CoA dehydrogenase C-terminal domain-like"/>
    <property type="match status" value="1"/>
</dbReference>
<dbReference type="Proteomes" id="UP000193738">
    <property type="component" value="Unassembled WGS sequence"/>
</dbReference>
<proteinExistence type="predicted"/>
<dbReference type="PANTHER" id="PTHR43884:SF12">
    <property type="entry name" value="ISOVALERYL-COA DEHYDROGENASE, MITOCHONDRIAL-RELATED"/>
    <property type="match status" value="1"/>
</dbReference>
<reference evidence="3 4" key="1">
    <citation type="submission" date="2016-01" db="EMBL/GenBank/DDBJ databases">
        <title>The new phylogeny of the genus Mycobacterium.</title>
        <authorList>
            <person name="Tarcisio F."/>
            <person name="Conor M."/>
            <person name="Antonella G."/>
            <person name="Elisabetta G."/>
            <person name="Giulia F.S."/>
            <person name="Sara T."/>
            <person name="Anna F."/>
            <person name="Clotilde B."/>
            <person name="Roberto B."/>
            <person name="Veronica D.S."/>
            <person name="Fabio R."/>
            <person name="Monica P."/>
            <person name="Olivier J."/>
            <person name="Enrico T."/>
            <person name="Nicola S."/>
        </authorList>
    </citation>
    <scope>NUCLEOTIDE SEQUENCE [LARGE SCALE GENOMIC DNA]</scope>
    <source>
        <strain evidence="3 4">DSM 43505</strain>
    </source>
</reference>
<dbReference type="InterPro" id="IPR009075">
    <property type="entry name" value="AcylCo_DH/oxidase_C"/>
</dbReference>
<dbReference type="RefSeq" id="WP_036408513.1">
    <property type="nucleotide sequence ID" value="NZ_LQOX01000009.1"/>
</dbReference>
<evidence type="ECO:0000313" key="3">
    <source>
        <dbReference type="EMBL" id="ORV79866.1"/>
    </source>
</evidence>
<evidence type="ECO:0000259" key="2">
    <source>
        <dbReference type="Pfam" id="PF00441"/>
    </source>
</evidence>
<name>A0A1X1W190_MYCGS</name>
<dbReference type="Pfam" id="PF00441">
    <property type="entry name" value="Acyl-CoA_dh_1"/>
    <property type="match status" value="1"/>
</dbReference>
<gene>
    <name evidence="3" type="ORF">AWC07_22110</name>
</gene>
<organism evidence="3 4">
    <name type="scientific">Mycobacterium gastri</name>
    <dbReference type="NCBI Taxonomy" id="1777"/>
    <lineage>
        <taxon>Bacteria</taxon>
        <taxon>Bacillati</taxon>
        <taxon>Actinomycetota</taxon>
        <taxon>Actinomycetes</taxon>
        <taxon>Mycobacteriales</taxon>
        <taxon>Mycobacteriaceae</taxon>
        <taxon>Mycobacterium</taxon>
    </lineage>
</organism>
<sequence length="361" mass="37816">MEVVGHPAALASATTFARDDLAPLVDRPEAILPLPELEGLLVKAADSALLPASTGGAGLWGAVGAPPGSAAEVLRLIAGVNGGVAFGVHRLALAARLRARLGLGADTPAAVSLQGHYGLGRDALPRLLADRELRDQDVVLLADWLDPAHPRVVVSTPWESVLAVRLHGREIVWSEVSRADCHVRLQPNSHGFDELETTTTVQGPVAAADGAADTALYAEALYLDGLGMMAIAAGVVDHGLKIAREWASRRIQGGAKIDGYPAVQQMLAQISATARAGTQHLAYFASLEPNAEALADLCAVRSAFHPACCIAANNSIQVLGGRGYMQDFGPKKIARDANTLRVLGGTPTELSLFVAEWERAQ</sequence>
<protein>
    <recommendedName>
        <fullName evidence="2">Acyl-CoA dehydrogenase/oxidase C-terminal domain-containing protein</fullName>
    </recommendedName>
</protein>
<keyword evidence="4" id="KW-1185">Reference proteome</keyword>
<dbReference type="InterPro" id="IPR006089">
    <property type="entry name" value="Acyl-CoA_DH_CS"/>
</dbReference>
<dbReference type="STRING" id="1777.AWC07_22110"/>
<dbReference type="EMBL" id="LQOX01000009">
    <property type="protein sequence ID" value="ORV79866.1"/>
    <property type="molecule type" value="Genomic_DNA"/>
</dbReference>